<dbReference type="AlphaFoldDB" id="A0A9W3SZF1"/>
<evidence type="ECO:0000313" key="1">
    <source>
        <dbReference type="EMBL" id="AOM14263.1"/>
    </source>
</evidence>
<protein>
    <submittedName>
        <fullName evidence="1">Uncharacterized protein</fullName>
    </submittedName>
</protein>
<gene>
    <name evidence="1" type="ORF">BTI247_59320</name>
</gene>
<name>A0A9W3SZF1_BACTU</name>
<accession>A0A9W3SZF1</accession>
<organism evidence="1 2">
    <name type="scientific">Bacillus thuringiensis Bt18247</name>
    <dbReference type="NCBI Taxonomy" id="1423143"/>
    <lineage>
        <taxon>Bacteria</taxon>
        <taxon>Bacillati</taxon>
        <taxon>Bacillota</taxon>
        <taxon>Bacilli</taxon>
        <taxon>Bacillales</taxon>
        <taxon>Bacillaceae</taxon>
        <taxon>Bacillus</taxon>
        <taxon>Bacillus cereus group</taxon>
    </lineage>
</organism>
<proteinExistence type="predicted"/>
<dbReference type="EMBL" id="CP015251">
    <property type="protein sequence ID" value="AOM14263.1"/>
    <property type="molecule type" value="Genomic_DNA"/>
</dbReference>
<dbReference type="Proteomes" id="UP000192743">
    <property type="component" value="Plasmid p174778"/>
</dbReference>
<sequence>MKKVLTPEESAYQARDLMDFNRMGNSMQSANRICTFLNANVQGKDKLICAMKEPPVRTSACIVGSVLPLNALAIASYANDKQKEMMNNMP</sequence>
<reference evidence="1 2" key="1">
    <citation type="submission" date="2016-02" db="EMBL/GenBank/DDBJ databases">
        <title>Comparative analysis of three nematocidal Bacillus thuringiensis strains.</title>
        <authorList>
            <person name="Hollensteiner J."/>
            <person name="Kloesener M."/>
            <person name="Bunk B."/>
            <person name="Sproeer C."/>
            <person name="Rosenstiel P."/>
            <person name="Schulte-Iserlohe R."/>
            <person name="Schulenburg H."/>
            <person name="Liesegang H."/>
        </authorList>
    </citation>
    <scope>NUCLEOTIDE SEQUENCE [LARGE SCALE GENOMIC DNA]</scope>
    <source>
        <strain evidence="1 2">Bt18247</strain>
        <plasmid evidence="1 2">p174778</plasmid>
    </source>
</reference>
<geneLocation type="plasmid" evidence="1 2">
    <name>p174778</name>
</geneLocation>
<evidence type="ECO:0000313" key="2">
    <source>
        <dbReference type="Proteomes" id="UP000192743"/>
    </source>
</evidence>
<keyword evidence="1" id="KW-0614">Plasmid</keyword>